<reference evidence="2 3" key="2">
    <citation type="submission" date="2017-10" db="EMBL/GenBank/DDBJ databases">
        <title>Genome analyses suggest a sexual origin of heterokaryosis in a supposedly ancient asexual fungus.</title>
        <authorList>
            <person name="Corradi N."/>
            <person name="Sedzielewska K."/>
            <person name="Noel J."/>
            <person name="Charron P."/>
            <person name="Farinelli L."/>
            <person name="Marton T."/>
            <person name="Kruger M."/>
            <person name="Pelin A."/>
            <person name="Brachmann A."/>
            <person name="Corradi N."/>
        </authorList>
    </citation>
    <scope>NUCLEOTIDE SEQUENCE [LARGE SCALE GENOMIC DNA]</scope>
    <source>
        <strain evidence="2 3">A1</strain>
    </source>
</reference>
<evidence type="ECO:0000313" key="2">
    <source>
        <dbReference type="EMBL" id="PKC51652.1"/>
    </source>
</evidence>
<accession>A0A2N0QKS8</accession>
<evidence type="ECO:0000256" key="1">
    <source>
        <dbReference type="SAM" id="Coils"/>
    </source>
</evidence>
<reference evidence="2 3" key="1">
    <citation type="submission" date="2017-10" db="EMBL/GenBank/DDBJ databases">
        <title>Extensive intraspecific genome diversity in a model arbuscular mycorrhizal fungus.</title>
        <authorList>
            <person name="Chen E.C.H."/>
            <person name="Morin E."/>
            <person name="Baudet D."/>
            <person name="Noel J."/>
            <person name="Ndikumana S."/>
            <person name="Charron P."/>
            <person name="St-Onge C."/>
            <person name="Giorgi J."/>
            <person name="Grigoriev I.V."/>
            <person name="Roux C."/>
            <person name="Martin F.M."/>
            <person name="Corradi N."/>
        </authorList>
    </citation>
    <scope>NUCLEOTIDE SEQUENCE [LARGE SCALE GENOMIC DNA]</scope>
    <source>
        <strain evidence="2 3">A1</strain>
    </source>
</reference>
<proteinExistence type="predicted"/>
<dbReference type="EMBL" id="LLXH01007238">
    <property type="protein sequence ID" value="PKC51652.1"/>
    <property type="molecule type" value="Genomic_DNA"/>
</dbReference>
<protein>
    <submittedName>
        <fullName evidence="2">Uncharacterized protein</fullName>
    </submittedName>
</protein>
<sequence>MKQMIKIIRKVDIEKQYEHVLRLELDYELASLYSAMQENNEEEMEKCKKRLKEIQDELDGLHAYYGDVTIISYSIPVWEGGGKWIYIVLMNLQRK</sequence>
<dbReference type="Proteomes" id="UP000232688">
    <property type="component" value="Unassembled WGS sequence"/>
</dbReference>
<dbReference type="AlphaFoldDB" id="A0A2N0QKS8"/>
<organism evidence="2 3">
    <name type="scientific">Rhizophagus irregularis</name>
    <dbReference type="NCBI Taxonomy" id="588596"/>
    <lineage>
        <taxon>Eukaryota</taxon>
        <taxon>Fungi</taxon>
        <taxon>Fungi incertae sedis</taxon>
        <taxon>Mucoromycota</taxon>
        <taxon>Glomeromycotina</taxon>
        <taxon>Glomeromycetes</taxon>
        <taxon>Glomerales</taxon>
        <taxon>Glomeraceae</taxon>
        <taxon>Rhizophagus</taxon>
    </lineage>
</organism>
<feature type="coiled-coil region" evidence="1">
    <location>
        <begin position="37"/>
        <end position="64"/>
    </location>
</feature>
<gene>
    <name evidence="2" type="ORF">RhiirA1_483264</name>
</gene>
<name>A0A2N0QKS8_9GLOM</name>
<evidence type="ECO:0000313" key="3">
    <source>
        <dbReference type="Proteomes" id="UP000232688"/>
    </source>
</evidence>
<dbReference type="VEuPathDB" id="FungiDB:RhiirA1_483264"/>
<keyword evidence="1" id="KW-0175">Coiled coil</keyword>
<comment type="caution">
    <text evidence="2">The sequence shown here is derived from an EMBL/GenBank/DDBJ whole genome shotgun (WGS) entry which is preliminary data.</text>
</comment>